<dbReference type="InterPro" id="IPR035938">
    <property type="entry name" value="Hemerythrin-like_sf"/>
</dbReference>
<dbReference type="NCBIfam" id="NF002007">
    <property type="entry name" value="PRK00808.1"/>
    <property type="match status" value="1"/>
</dbReference>
<comment type="similarity">
    <text evidence="1">Belongs to the hemerythrin family.</text>
</comment>
<dbReference type="Pfam" id="PF01814">
    <property type="entry name" value="Hemerythrin"/>
    <property type="match status" value="1"/>
</dbReference>
<evidence type="ECO:0000256" key="4">
    <source>
        <dbReference type="ARBA" id="ARBA00023004"/>
    </source>
</evidence>
<dbReference type="InterPro" id="IPR016131">
    <property type="entry name" value="Haemerythrin_Fe_BS"/>
</dbReference>
<dbReference type="InterPro" id="IPR012312">
    <property type="entry name" value="Hemerythrin-like"/>
</dbReference>
<keyword evidence="4" id="KW-0408">Iron</keyword>
<sequence>MARLEWQDDLNTGIDIIDQQHRRILEYINALEGIGPQHPFRPSAEAGNVIDELVDYTMSHFAFEETLMEDAGYEFFNPHKKVHQIFVQRVGEFHCRFKSGENVTAELHGLLHSWLFNHIRRDDANYVPAVKAMLERKKRSTDEGWLSNRLGRFFKRK</sequence>
<dbReference type="AlphaFoldDB" id="A0A109W5L6"/>
<keyword evidence="7" id="KW-1185">Reference proteome</keyword>
<evidence type="ECO:0000256" key="2">
    <source>
        <dbReference type="ARBA" id="ARBA00022621"/>
    </source>
</evidence>
<dbReference type="Gene3D" id="1.20.120.50">
    <property type="entry name" value="Hemerythrin-like"/>
    <property type="match status" value="1"/>
</dbReference>
<dbReference type="NCBIfam" id="TIGR02481">
    <property type="entry name" value="hemeryth_dom"/>
    <property type="match status" value="1"/>
</dbReference>
<dbReference type="CDD" id="cd12107">
    <property type="entry name" value="Hemerythrin"/>
    <property type="match status" value="1"/>
</dbReference>
<evidence type="ECO:0000256" key="3">
    <source>
        <dbReference type="ARBA" id="ARBA00022723"/>
    </source>
</evidence>
<dbReference type="InterPro" id="IPR050669">
    <property type="entry name" value="Hemerythrin"/>
</dbReference>
<dbReference type="OrthoDB" id="9774644at2"/>
<dbReference type="RefSeq" id="WP_066603235.1">
    <property type="nucleotide sequence ID" value="NZ_CP014230.1"/>
</dbReference>
<dbReference type="PANTHER" id="PTHR37164:SF1">
    <property type="entry name" value="BACTERIOHEMERYTHRIN"/>
    <property type="match status" value="1"/>
</dbReference>
<dbReference type="PANTHER" id="PTHR37164">
    <property type="entry name" value="BACTERIOHEMERYTHRIN"/>
    <property type="match status" value="1"/>
</dbReference>
<dbReference type="GO" id="GO:0005344">
    <property type="term" value="F:oxygen carrier activity"/>
    <property type="evidence" value="ECO:0007669"/>
    <property type="project" value="UniProtKB-KW"/>
</dbReference>
<keyword evidence="2" id="KW-0561">Oxygen transport</keyword>
<feature type="domain" description="Hemerythrin-like" evidence="5">
    <location>
        <begin position="12"/>
        <end position="129"/>
    </location>
</feature>
<keyword evidence="3" id="KW-0479">Metal-binding</keyword>
<evidence type="ECO:0000313" key="6">
    <source>
        <dbReference type="EMBL" id="AMD92210.1"/>
    </source>
</evidence>
<name>A0A109W5L6_9BACT</name>
<keyword evidence="2" id="KW-0813">Transport</keyword>
<dbReference type="NCBIfam" id="NF033749">
    <property type="entry name" value="bact_hemeryth"/>
    <property type="match status" value="1"/>
</dbReference>
<evidence type="ECO:0000313" key="7">
    <source>
        <dbReference type="Proteomes" id="UP000063964"/>
    </source>
</evidence>
<evidence type="ECO:0000256" key="1">
    <source>
        <dbReference type="ARBA" id="ARBA00010587"/>
    </source>
</evidence>
<dbReference type="PROSITE" id="PS00550">
    <property type="entry name" value="HEMERYTHRINS"/>
    <property type="match status" value="1"/>
</dbReference>
<dbReference type="GO" id="GO:0046872">
    <property type="term" value="F:metal ion binding"/>
    <property type="evidence" value="ECO:0007669"/>
    <property type="project" value="UniProtKB-KW"/>
</dbReference>
<dbReference type="STRING" id="888061.AXF15_03185"/>
<dbReference type="InterPro" id="IPR012827">
    <property type="entry name" value="Hemerythrin_metal-bd"/>
</dbReference>
<gene>
    <name evidence="6" type="ORF">AXF15_03185</name>
</gene>
<evidence type="ECO:0000259" key="5">
    <source>
        <dbReference type="Pfam" id="PF01814"/>
    </source>
</evidence>
<dbReference type="Proteomes" id="UP000063964">
    <property type="component" value="Chromosome"/>
</dbReference>
<reference evidence="7" key="1">
    <citation type="submission" date="2016-02" db="EMBL/GenBank/DDBJ databases">
        <authorList>
            <person name="Holder M.E."/>
            <person name="Ajami N.J."/>
            <person name="Petrosino J.F."/>
        </authorList>
    </citation>
    <scope>NUCLEOTIDE SEQUENCE [LARGE SCALE GENOMIC DNA]</scope>
    <source>
        <strain evidence="7">DSM 12838</strain>
    </source>
</reference>
<dbReference type="KEGG" id="doa:AXF15_03185"/>
<organism evidence="6 7">
    <name type="scientific">Desulfomicrobium orale DSM 12838</name>
    <dbReference type="NCBI Taxonomy" id="888061"/>
    <lineage>
        <taxon>Bacteria</taxon>
        <taxon>Pseudomonadati</taxon>
        <taxon>Thermodesulfobacteriota</taxon>
        <taxon>Desulfovibrionia</taxon>
        <taxon>Desulfovibrionales</taxon>
        <taxon>Desulfomicrobiaceae</taxon>
        <taxon>Desulfomicrobium</taxon>
    </lineage>
</organism>
<accession>A0A109W5L6</accession>
<dbReference type="EMBL" id="CP014230">
    <property type="protein sequence ID" value="AMD92210.1"/>
    <property type="molecule type" value="Genomic_DNA"/>
</dbReference>
<protein>
    <recommendedName>
        <fullName evidence="5">Hemerythrin-like domain-containing protein</fullName>
    </recommendedName>
</protein>
<dbReference type="SUPFAM" id="SSF47188">
    <property type="entry name" value="Hemerythrin-like"/>
    <property type="match status" value="1"/>
</dbReference>
<proteinExistence type="inferred from homology"/>